<dbReference type="SMART" id="SM00116">
    <property type="entry name" value="CBS"/>
    <property type="match status" value="4"/>
</dbReference>
<evidence type="ECO:0000256" key="3">
    <source>
        <dbReference type="SAM" id="Coils"/>
    </source>
</evidence>
<dbReference type="Gene3D" id="3.30.450.40">
    <property type="match status" value="1"/>
</dbReference>
<dbReference type="PROSITE" id="PS51371">
    <property type="entry name" value="CBS"/>
    <property type="match status" value="4"/>
</dbReference>
<keyword evidence="3" id="KW-0175">Coiled coil</keyword>
<dbReference type="SUPFAM" id="SSF55781">
    <property type="entry name" value="GAF domain-like"/>
    <property type="match status" value="1"/>
</dbReference>
<dbReference type="InterPro" id="IPR001610">
    <property type="entry name" value="PAC"/>
</dbReference>
<dbReference type="PANTHER" id="PTHR43080:SF2">
    <property type="entry name" value="CBS DOMAIN-CONTAINING PROTEIN"/>
    <property type="match status" value="1"/>
</dbReference>
<evidence type="ECO:0000259" key="6">
    <source>
        <dbReference type="PROSITE" id="PS50113"/>
    </source>
</evidence>
<dbReference type="Gene3D" id="3.30.450.20">
    <property type="entry name" value="PAS domain"/>
    <property type="match status" value="1"/>
</dbReference>
<dbReference type="InterPro" id="IPR016132">
    <property type="entry name" value="Phyto_chromo_attachment"/>
</dbReference>
<dbReference type="SMART" id="SM00086">
    <property type="entry name" value="PAC"/>
    <property type="match status" value="1"/>
</dbReference>
<dbReference type="PROSITE" id="PS50046">
    <property type="entry name" value="PHYTOCHROME_2"/>
    <property type="match status" value="1"/>
</dbReference>
<dbReference type="InterPro" id="IPR000644">
    <property type="entry name" value="CBS_dom"/>
</dbReference>
<sequence length="664" mass="75416">MLNPATDLTPTELKSAIVRHPLVVAPNANVREAISKMSAAHLCCHTTRTQDTQRNQLHLEVLSSCVIIIDNQKVIGILTERDVVRLLAQGQPLSYLRVEQVMSPSVVTLKEEELTDLFFTINLLKQHRIRHLPILDAQNHLAGLITHESLRQISCPIDLLRLREVQEVMSPQVICAAPQTSLLQISQLMANHRVSSVAIVESRETSSGSLNVPVGMITERDLVQFHSFYPHLQDYMAQSLMSSPIFAVKPQDSLWRVQQMMEQYFIRRVVVTREDGELLGIVTQTSLLQALNPLELYKLVEVLEGKVNHLEAEKLSLLQRRNAELEAQVQARTAALEAQREREQVVADIANRIRKSLDLEEVLEVAVSEVRRLLGCDRVVVCEFQGKGQGHIIAESVDPQWPSVFGHTIADSCFSNLTKDRSIAVPNVDRAGYTPCHLDRLAQYHIKSNLVIPIALEEKLWGFLISHQCDHYRNWSQEEQTLLEEIGVQLAIAIRQASTHQKLVQELRERQQAESLLIESQKRYVTLAQSLPVGVFRTDEAGQCVYVNQRWCLLAGLSEAESMGEGWMQAVHPDDRERVRNTWVHALEHHSSCELEFRLQQPDGQMCWVYAQSTVERNHEGEVIGYVSSITDISDRKHMETDLKQAQLALEELNQDREDRVAEI</sequence>
<name>A0ABT7B388_9CYAN</name>
<dbReference type="SMART" id="SM00065">
    <property type="entry name" value="GAF"/>
    <property type="match status" value="1"/>
</dbReference>
<dbReference type="CDD" id="cd17774">
    <property type="entry name" value="CBS_two-component_sensor_histidine_kinase_repeat2"/>
    <property type="match status" value="1"/>
</dbReference>
<feature type="coiled-coil region" evidence="3">
    <location>
        <begin position="636"/>
        <end position="663"/>
    </location>
</feature>
<dbReference type="SUPFAM" id="SSF55785">
    <property type="entry name" value="PYP-like sensor domain (PAS domain)"/>
    <property type="match status" value="1"/>
</dbReference>
<evidence type="ECO:0000313" key="8">
    <source>
        <dbReference type="EMBL" id="MDJ1173643.1"/>
    </source>
</evidence>
<evidence type="ECO:0000256" key="1">
    <source>
        <dbReference type="ARBA" id="ARBA00023122"/>
    </source>
</evidence>
<feature type="domain" description="PAC" evidence="6">
    <location>
        <begin position="593"/>
        <end position="645"/>
    </location>
</feature>
<evidence type="ECO:0000256" key="2">
    <source>
        <dbReference type="PROSITE-ProRule" id="PRU00703"/>
    </source>
</evidence>
<dbReference type="CDD" id="cd04620">
    <property type="entry name" value="CBS_two-component_sensor_histidine_kinase_repeat1"/>
    <property type="match status" value="1"/>
</dbReference>
<dbReference type="SUPFAM" id="SSF54631">
    <property type="entry name" value="CBS-domain pair"/>
    <property type="match status" value="2"/>
</dbReference>
<dbReference type="PROSITE" id="PS50113">
    <property type="entry name" value="PAC"/>
    <property type="match status" value="1"/>
</dbReference>
<evidence type="ECO:0000259" key="4">
    <source>
        <dbReference type="PROSITE" id="PS50046"/>
    </source>
</evidence>
<dbReference type="CDD" id="cd00130">
    <property type="entry name" value="PAS"/>
    <property type="match status" value="1"/>
</dbReference>
<keyword evidence="1 2" id="KW-0129">CBS domain</keyword>
<accession>A0ABT7B388</accession>
<evidence type="ECO:0000313" key="9">
    <source>
        <dbReference type="Proteomes" id="UP001235849"/>
    </source>
</evidence>
<feature type="domain" description="PAS" evidence="5">
    <location>
        <begin position="520"/>
        <end position="590"/>
    </location>
</feature>
<comment type="caution">
    <text evidence="8">The sequence shown here is derived from an EMBL/GenBank/DDBJ whole genome shotgun (WGS) entry which is preliminary data.</text>
</comment>
<feature type="domain" description="CBS" evidence="7">
    <location>
        <begin position="169"/>
        <end position="235"/>
    </location>
</feature>
<feature type="domain" description="CBS" evidence="7">
    <location>
        <begin position="102"/>
        <end position="162"/>
    </location>
</feature>
<dbReference type="Gene3D" id="3.10.580.10">
    <property type="entry name" value="CBS-domain"/>
    <property type="match status" value="2"/>
</dbReference>
<dbReference type="InterPro" id="IPR051257">
    <property type="entry name" value="Diverse_CBS-Domain"/>
</dbReference>
<dbReference type="SMART" id="SM00091">
    <property type="entry name" value="PAS"/>
    <property type="match status" value="1"/>
</dbReference>
<dbReference type="NCBIfam" id="TIGR00229">
    <property type="entry name" value="sensory_box"/>
    <property type="match status" value="1"/>
</dbReference>
<protein>
    <submittedName>
        <fullName evidence="8">CBS domain-containing protein</fullName>
    </submittedName>
</protein>
<keyword evidence="9" id="KW-1185">Reference proteome</keyword>
<dbReference type="InterPro" id="IPR000700">
    <property type="entry name" value="PAS-assoc_C"/>
</dbReference>
<evidence type="ECO:0000259" key="5">
    <source>
        <dbReference type="PROSITE" id="PS50112"/>
    </source>
</evidence>
<dbReference type="Proteomes" id="UP001235849">
    <property type="component" value="Unassembled WGS sequence"/>
</dbReference>
<dbReference type="PANTHER" id="PTHR43080">
    <property type="entry name" value="CBS DOMAIN-CONTAINING PROTEIN CBSX3, MITOCHONDRIAL"/>
    <property type="match status" value="1"/>
</dbReference>
<organism evidence="8 9">
    <name type="scientific">Roseofilum capinflatum BLCC-M114</name>
    <dbReference type="NCBI Taxonomy" id="3022440"/>
    <lineage>
        <taxon>Bacteria</taxon>
        <taxon>Bacillati</taxon>
        <taxon>Cyanobacteriota</taxon>
        <taxon>Cyanophyceae</taxon>
        <taxon>Desertifilales</taxon>
        <taxon>Desertifilaceae</taxon>
        <taxon>Roseofilum</taxon>
        <taxon>Roseofilum capinflatum</taxon>
    </lineage>
</organism>
<dbReference type="RefSeq" id="WP_283765994.1">
    <property type="nucleotide sequence ID" value="NZ_JAQOSO010000025.1"/>
</dbReference>
<dbReference type="InterPro" id="IPR003018">
    <property type="entry name" value="GAF"/>
</dbReference>
<evidence type="ECO:0000259" key="7">
    <source>
        <dbReference type="PROSITE" id="PS51371"/>
    </source>
</evidence>
<feature type="domain" description="CBS" evidence="7">
    <location>
        <begin position="17"/>
        <end position="93"/>
    </location>
</feature>
<dbReference type="EMBL" id="JAQOSO010000025">
    <property type="protein sequence ID" value="MDJ1173643.1"/>
    <property type="molecule type" value="Genomic_DNA"/>
</dbReference>
<feature type="domain" description="Phytochrome chromophore attachment site" evidence="4">
    <location>
        <begin position="358"/>
        <end position="489"/>
    </location>
</feature>
<feature type="coiled-coil region" evidence="3">
    <location>
        <begin position="300"/>
        <end position="342"/>
    </location>
</feature>
<feature type="domain" description="CBS" evidence="7">
    <location>
        <begin position="241"/>
        <end position="299"/>
    </location>
</feature>
<dbReference type="InterPro" id="IPR013655">
    <property type="entry name" value="PAS_fold_3"/>
</dbReference>
<gene>
    <name evidence="8" type="ORF">PMG25_06005</name>
</gene>
<dbReference type="InterPro" id="IPR046342">
    <property type="entry name" value="CBS_dom_sf"/>
</dbReference>
<dbReference type="InterPro" id="IPR035965">
    <property type="entry name" value="PAS-like_dom_sf"/>
</dbReference>
<dbReference type="PROSITE" id="PS50112">
    <property type="entry name" value="PAS"/>
    <property type="match status" value="1"/>
</dbReference>
<dbReference type="Pfam" id="PF01590">
    <property type="entry name" value="GAF"/>
    <property type="match status" value="1"/>
</dbReference>
<reference evidence="8 9" key="1">
    <citation type="submission" date="2023-01" db="EMBL/GenBank/DDBJ databases">
        <title>Novel diversity within Roseofilum (Cyanobacteria; Desertifilaceae) from marine benthic mats with descriptions of four novel species.</title>
        <authorList>
            <person name="Wang Y."/>
            <person name="Berthold D.E."/>
            <person name="Hu J."/>
            <person name="Lefler F.W."/>
            <person name="Laughinghouse H.D. IV."/>
        </authorList>
    </citation>
    <scope>NUCLEOTIDE SEQUENCE [LARGE SCALE GENOMIC DNA]</scope>
    <source>
        <strain evidence="8 9">BLCC-M114</strain>
    </source>
</reference>
<proteinExistence type="predicted"/>
<dbReference type="InterPro" id="IPR029016">
    <property type="entry name" value="GAF-like_dom_sf"/>
</dbReference>
<dbReference type="InterPro" id="IPR000014">
    <property type="entry name" value="PAS"/>
</dbReference>
<dbReference type="Pfam" id="PF00571">
    <property type="entry name" value="CBS"/>
    <property type="match status" value="4"/>
</dbReference>
<dbReference type="Pfam" id="PF08447">
    <property type="entry name" value="PAS_3"/>
    <property type="match status" value="1"/>
</dbReference>